<organism evidence="1 2">
    <name type="scientific">Microcystis aeruginosa NIES-298</name>
    <dbReference type="NCBI Taxonomy" id="449468"/>
    <lineage>
        <taxon>Bacteria</taxon>
        <taxon>Bacillati</taxon>
        <taxon>Cyanobacteriota</taxon>
        <taxon>Cyanophyceae</taxon>
        <taxon>Oscillatoriophycideae</taxon>
        <taxon>Chroococcales</taxon>
        <taxon>Microcystaceae</taxon>
        <taxon>Microcystis</taxon>
    </lineage>
</organism>
<dbReference type="AlphaFoldDB" id="A0A2H6BUB6"/>
<sequence>MIKRVQQFLDSGDSDRAREEIDKVFGNPRRMNSYAKEFAALLALGSINSLLAREIN</sequence>
<accession>A0A2H6BUB6</accession>
<proteinExistence type="predicted"/>
<name>A0A2H6BUB6_MICAE</name>
<reference evidence="2" key="1">
    <citation type="submission" date="2017-12" db="EMBL/GenBank/DDBJ databases">
        <title>Improved Draft Genome Sequence of Microcystis aeruginosa NIES-298, a Microcystin-Producing Cyanobacterium from Lake Kasumigaura, Japan.</title>
        <authorList>
            <person name="Yamaguchi H."/>
            <person name="Suzuki S."/>
            <person name="Kawachi M."/>
        </authorList>
    </citation>
    <scope>NUCLEOTIDE SEQUENCE [LARGE SCALE GENOMIC DNA]</scope>
    <source>
        <strain evidence="2">NIES-298</strain>
    </source>
</reference>
<protein>
    <submittedName>
        <fullName evidence="1">Uncharacterized protein</fullName>
    </submittedName>
</protein>
<dbReference type="RefSeq" id="WP_162205050.1">
    <property type="nucleotide sequence ID" value="NZ_BEIU01000008.1"/>
</dbReference>
<evidence type="ECO:0000313" key="2">
    <source>
        <dbReference type="Proteomes" id="UP000236321"/>
    </source>
</evidence>
<evidence type="ECO:0000313" key="1">
    <source>
        <dbReference type="EMBL" id="GBD53762.1"/>
    </source>
</evidence>
<gene>
    <name evidence="1" type="ORF">BGM30_28550</name>
</gene>
<comment type="caution">
    <text evidence="1">The sequence shown here is derived from an EMBL/GenBank/DDBJ whole genome shotgun (WGS) entry which is preliminary data.</text>
</comment>
<dbReference type="Proteomes" id="UP000236321">
    <property type="component" value="Unassembled WGS sequence"/>
</dbReference>
<dbReference type="EMBL" id="BEYQ01000009">
    <property type="protein sequence ID" value="GBD53762.1"/>
    <property type="molecule type" value="Genomic_DNA"/>
</dbReference>